<keyword evidence="6 7" id="KW-0472">Membrane</keyword>
<evidence type="ECO:0000256" key="1">
    <source>
        <dbReference type="ARBA" id="ARBA00004651"/>
    </source>
</evidence>
<dbReference type="PROSITE" id="PS50928">
    <property type="entry name" value="ABC_TM1"/>
    <property type="match status" value="1"/>
</dbReference>
<keyword evidence="4 7" id="KW-0812">Transmembrane</keyword>
<evidence type="ECO:0000256" key="4">
    <source>
        <dbReference type="ARBA" id="ARBA00022692"/>
    </source>
</evidence>
<evidence type="ECO:0000256" key="7">
    <source>
        <dbReference type="RuleBase" id="RU363032"/>
    </source>
</evidence>
<organism evidence="9 10">
    <name type="scientific">Desulfobaculum bizertense DSM 18034</name>
    <dbReference type="NCBI Taxonomy" id="1121442"/>
    <lineage>
        <taxon>Bacteria</taxon>
        <taxon>Pseudomonadati</taxon>
        <taxon>Thermodesulfobacteriota</taxon>
        <taxon>Desulfovibrionia</taxon>
        <taxon>Desulfovibrionales</taxon>
        <taxon>Desulfovibrionaceae</taxon>
        <taxon>Desulfobaculum</taxon>
    </lineage>
</organism>
<feature type="transmembrane region" description="Helical" evidence="7">
    <location>
        <begin position="141"/>
        <end position="165"/>
    </location>
</feature>
<protein>
    <submittedName>
        <fullName evidence="9">Tungstate/molybdate transport system permease protein</fullName>
    </submittedName>
</protein>
<gene>
    <name evidence="9" type="ORF">SAMN02745702_02451</name>
</gene>
<proteinExistence type="inferred from homology"/>
<dbReference type="Gene3D" id="1.10.3720.10">
    <property type="entry name" value="MetI-like"/>
    <property type="match status" value="1"/>
</dbReference>
<dbReference type="InterPro" id="IPR035906">
    <property type="entry name" value="MetI-like_sf"/>
</dbReference>
<dbReference type="OrthoDB" id="9795403at2"/>
<dbReference type="PANTHER" id="PTHR30183:SF3">
    <property type="entry name" value="MOLYBDENUM TRANSPORT SYSTEM PERMEASE PROTEIN MODB"/>
    <property type="match status" value="1"/>
</dbReference>
<evidence type="ECO:0000256" key="5">
    <source>
        <dbReference type="ARBA" id="ARBA00022989"/>
    </source>
</evidence>
<evidence type="ECO:0000313" key="10">
    <source>
        <dbReference type="Proteomes" id="UP000189733"/>
    </source>
</evidence>
<sequence>MTAHSSETVQSSRVRSTQLLPGGLFIWLCCSFGFVVLAFILLPLYEMISQPSLEILMETAADSEVMGSIFLSIWTSMSASLVVFILGTPLAWLMARTQFPGKKIVESVIDLPIMLPHPVIGIALLSLAGRGHWFGEMLGSLGLSVMGSPTGIMMVMGFVGLPFYINAAKSGFESVPQRLENVARSLGASRASTFFRVTIPLCWRHMLAGFIMSTARAISEFGAIVIIAYHPRVAPVLMYERFTSYGLKYSQPVAVWLIAICLVLFVLLRALTLPRRDAE</sequence>
<dbReference type="SUPFAM" id="SSF161098">
    <property type="entry name" value="MetI-like"/>
    <property type="match status" value="1"/>
</dbReference>
<dbReference type="AlphaFoldDB" id="A0A1T4WNT7"/>
<evidence type="ECO:0000313" key="9">
    <source>
        <dbReference type="EMBL" id="SKA78889.1"/>
    </source>
</evidence>
<keyword evidence="3" id="KW-1003">Cell membrane</keyword>
<comment type="similarity">
    <text evidence="7">Belongs to the binding-protein-dependent transport system permease family.</text>
</comment>
<feature type="transmembrane region" description="Helical" evidence="7">
    <location>
        <begin position="107"/>
        <end position="129"/>
    </location>
</feature>
<dbReference type="InterPro" id="IPR000515">
    <property type="entry name" value="MetI-like"/>
</dbReference>
<feature type="domain" description="ABC transmembrane type-1" evidence="8">
    <location>
        <begin position="69"/>
        <end position="268"/>
    </location>
</feature>
<comment type="subcellular location">
    <subcellularLocation>
        <location evidence="1 7">Cell membrane</location>
        <topology evidence="1 7">Multi-pass membrane protein</topology>
    </subcellularLocation>
</comment>
<evidence type="ECO:0000256" key="3">
    <source>
        <dbReference type="ARBA" id="ARBA00022475"/>
    </source>
</evidence>
<dbReference type="PANTHER" id="PTHR30183">
    <property type="entry name" value="MOLYBDENUM TRANSPORT SYSTEM PERMEASE PROTEIN MODB"/>
    <property type="match status" value="1"/>
</dbReference>
<dbReference type="GO" id="GO:0055085">
    <property type="term" value="P:transmembrane transport"/>
    <property type="evidence" value="ECO:0007669"/>
    <property type="project" value="InterPro"/>
</dbReference>
<dbReference type="GO" id="GO:0005886">
    <property type="term" value="C:plasma membrane"/>
    <property type="evidence" value="ECO:0007669"/>
    <property type="project" value="UniProtKB-SubCell"/>
</dbReference>
<dbReference type="STRING" id="1121442.SAMN02745702_02451"/>
<accession>A0A1T4WNT7</accession>
<dbReference type="Pfam" id="PF00528">
    <property type="entry name" value="BPD_transp_1"/>
    <property type="match status" value="1"/>
</dbReference>
<name>A0A1T4WNT7_9BACT</name>
<reference evidence="9 10" key="1">
    <citation type="submission" date="2017-02" db="EMBL/GenBank/DDBJ databases">
        <authorList>
            <person name="Peterson S.W."/>
        </authorList>
    </citation>
    <scope>NUCLEOTIDE SEQUENCE [LARGE SCALE GENOMIC DNA]</scope>
    <source>
        <strain evidence="9 10">DSM 18034</strain>
    </source>
</reference>
<feature type="transmembrane region" description="Helical" evidence="7">
    <location>
        <begin position="20"/>
        <end position="45"/>
    </location>
</feature>
<evidence type="ECO:0000256" key="6">
    <source>
        <dbReference type="ARBA" id="ARBA00023136"/>
    </source>
</evidence>
<evidence type="ECO:0000259" key="8">
    <source>
        <dbReference type="PROSITE" id="PS50928"/>
    </source>
</evidence>
<feature type="transmembrane region" description="Helical" evidence="7">
    <location>
        <begin position="249"/>
        <end position="271"/>
    </location>
</feature>
<keyword evidence="2 7" id="KW-0813">Transport</keyword>
<feature type="transmembrane region" description="Helical" evidence="7">
    <location>
        <begin position="206"/>
        <end position="229"/>
    </location>
</feature>
<dbReference type="Proteomes" id="UP000189733">
    <property type="component" value="Unassembled WGS sequence"/>
</dbReference>
<evidence type="ECO:0000256" key="2">
    <source>
        <dbReference type="ARBA" id="ARBA00022448"/>
    </source>
</evidence>
<feature type="transmembrane region" description="Helical" evidence="7">
    <location>
        <begin position="65"/>
        <end position="95"/>
    </location>
</feature>
<dbReference type="EMBL" id="FUYA01000009">
    <property type="protein sequence ID" value="SKA78889.1"/>
    <property type="molecule type" value="Genomic_DNA"/>
</dbReference>
<dbReference type="CDD" id="cd06261">
    <property type="entry name" value="TM_PBP2"/>
    <property type="match status" value="1"/>
</dbReference>
<dbReference type="RefSeq" id="WP_078685733.1">
    <property type="nucleotide sequence ID" value="NZ_FUYA01000009.1"/>
</dbReference>
<keyword evidence="10" id="KW-1185">Reference proteome</keyword>
<keyword evidence="5 7" id="KW-1133">Transmembrane helix</keyword>